<keyword evidence="3" id="KW-1185">Reference proteome</keyword>
<organism evidence="2 3">
    <name type="scientific">Photobacterium pectinilyticum</name>
    <dbReference type="NCBI Taxonomy" id="2906793"/>
    <lineage>
        <taxon>Bacteria</taxon>
        <taxon>Pseudomonadati</taxon>
        <taxon>Pseudomonadota</taxon>
        <taxon>Gammaproteobacteria</taxon>
        <taxon>Vibrionales</taxon>
        <taxon>Vibrionaceae</taxon>
        <taxon>Photobacterium</taxon>
    </lineage>
</organism>
<dbReference type="InterPro" id="IPR022072">
    <property type="entry name" value="DUF3624"/>
</dbReference>
<accession>A0ABT1MYR7</accession>
<evidence type="ECO:0000256" key="1">
    <source>
        <dbReference type="SAM" id="Phobius"/>
    </source>
</evidence>
<keyword evidence="1" id="KW-0472">Membrane</keyword>
<reference evidence="2 3" key="1">
    <citation type="submission" date="2022-07" db="EMBL/GenBank/DDBJ databases">
        <title>Photobacterium pectinilyticum sp. nov., a marine bacterium isolated from surface seawater of Qingdao offshore.</title>
        <authorList>
            <person name="Wang X."/>
        </authorList>
    </citation>
    <scope>NUCLEOTIDE SEQUENCE [LARGE SCALE GENOMIC DNA]</scope>
    <source>
        <strain evidence="2 3">ZSDE20</strain>
    </source>
</reference>
<gene>
    <name evidence="2" type="ORF">NHN17_01735</name>
</gene>
<protein>
    <submittedName>
        <fullName evidence="2">DUF3624 domain-containing protein</fullName>
    </submittedName>
</protein>
<keyword evidence="1" id="KW-0812">Transmembrane</keyword>
<evidence type="ECO:0000313" key="2">
    <source>
        <dbReference type="EMBL" id="MCQ1056789.1"/>
    </source>
</evidence>
<dbReference type="Proteomes" id="UP001524460">
    <property type="component" value="Unassembled WGS sequence"/>
</dbReference>
<name>A0ABT1MYR7_9GAMM</name>
<evidence type="ECO:0000313" key="3">
    <source>
        <dbReference type="Proteomes" id="UP001524460"/>
    </source>
</evidence>
<dbReference type="Pfam" id="PF12292">
    <property type="entry name" value="DUF3624"/>
    <property type="match status" value="1"/>
</dbReference>
<keyword evidence="1" id="KW-1133">Transmembrane helix</keyword>
<sequence length="88" mass="10042">MRCQACTNAVFWQKLGRCQRCTYQLSILSPLGWIVWAIFYRHQPTTLEAITLFVAATCMTLLLLAHGIRAWQLRGQVTHPGDTPKQNP</sequence>
<dbReference type="EMBL" id="JANEYT010000002">
    <property type="protein sequence ID" value="MCQ1056789.1"/>
    <property type="molecule type" value="Genomic_DNA"/>
</dbReference>
<feature type="transmembrane region" description="Helical" evidence="1">
    <location>
        <begin position="21"/>
        <end position="40"/>
    </location>
</feature>
<feature type="transmembrane region" description="Helical" evidence="1">
    <location>
        <begin position="46"/>
        <end position="65"/>
    </location>
</feature>
<proteinExistence type="predicted"/>
<dbReference type="RefSeq" id="WP_255040376.1">
    <property type="nucleotide sequence ID" value="NZ_JANEYT010000002.1"/>
</dbReference>
<comment type="caution">
    <text evidence="2">The sequence shown here is derived from an EMBL/GenBank/DDBJ whole genome shotgun (WGS) entry which is preliminary data.</text>
</comment>